<dbReference type="Proteomes" id="UP000309340">
    <property type="component" value="Unassembled WGS sequence"/>
</dbReference>
<evidence type="ECO:0000259" key="10">
    <source>
        <dbReference type="Pfam" id="PF08799"/>
    </source>
</evidence>
<evidence type="ECO:0000259" key="9">
    <source>
        <dbReference type="Pfam" id="PF02840"/>
    </source>
</evidence>
<keyword evidence="4" id="KW-0507">mRNA processing</keyword>
<evidence type="ECO:0000256" key="5">
    <source>
        <dbReference type="ARBA" id="ARBA00022728"/>
    </source>
</evidence>
<feature type="compositionally biased region" description="Basic and acidic residues" evidence="8">
    <location>
        <begin position="103"/>
        <end position="118"/>
    </location>
</feature>
<dbReference type="PANTHER" id="PTHR13007:SF19">
    <property type="entry name" value="PRE-MRNA-SPLICING FACTOR 18"/>
    <property type="match status" value="1"/>
</dbReference>
<feature type="region of interest" description="Disordered" evidence="8">
    <location>
        <begin position="463"/>
        <end position="489"/>
    </location>
</feature>
<dbReference type="GO" id="GO:0000350">
    <property type="term" value="P:generation of catalytic spliceosome for second transesterification step"/>
    <property type="evidence" value="ECO:0007669"/>
    <property type="project" value="TreeGrafter"/>
</dbReference>
<name>A0A4U0WKT5_9PEZI</name>
<organism evidence="11 12">
    <name type="scientific">Friedmanniomyces simplex</name>
    <dbReference type="NCBI Taxonomy" id="329884"/>
    <lineage>
        <taxon>Eukaryota</taxon>
        <taxon>Fungi</taxon>
        <taxon>Dikarya</taxon>
        <taxon>Ascomycota</taxon>
        <taxon>Pezizomycotina</taxon>
        <taxon>Dothideomycetes</taxon>
        <taxon>Dothideomycetidae</taxon>
        <taxon>Mycosphaerellales</taxon>
        <taxon>Teratosphaeriaceae</taxon>
        <taxon>Friedmanniomyces</taxon>
    </lineage>
</organism>
<dbReference type="AlphaFoldDB" id="A0A4U0WKT5"/>
<dbReference type="SUPFAM" id="SSF158230">
    <property type="entry name" value="PRP4-like"/>
    <property type="match status" value="1"/>
</dbReference>
<comment type="subcellular location">
    <subcellularLocation>
        <location evidence="1">Nucleus</location>
    </subcellularLocation>
</comment>
<dbReference type="PANTHER" id="PTHR13007">
    <property type="entry name" value="PRE-MRNA SPLICING FACTOR-RELATED"/>
    <property type="match status" value="1"/>
</dbReference>
<protein>
    <recommendedName>
        <fullName evidence="3">Pre-mRNA-splicing factor 18</fullName>
    </recommendedName>
</protein>
<dbReference type="Pfam" id="PF02840">
    <property type="entry name" value="Prp18"/>
    <property type="match status" value="1"/>
</dbReference>
<evidence type="ECO:0000256" key="4">
    <source>
        <dbReference type="ARBA" id="ARBA00022664"/>
    </source>
</evidence>
<feature type="compositionally biased region" description="Polar residues" evidence="8">
    <location>
        <begin position="7"/>
        <end position="16"/>
    </location>
</feature>
<feature type="region of interest" description="Disordered" evidence="8">
    <location>
        <begin position="1"/>
        <end position="122"/>
    </location>
</feature>
<evidence type="ECO:0000256" key="7">
    <source>
        <dbReference type="ARBA" id="ARBA00023242"/>
    </source>
</evidence>
<evidence type="ECO:0000256" key="6">
    <source>
        <dbReference type="ARBA" id="ARBA00023187"/>
    </source>
</evidence>
<comment type="caution">
    <text evidence="11">The sequence shown here is derived from an EMBL/GenBank/DDBJ whole genome shotgun (WGS) entry which is preliminary data.</text>
</comment>
<feature type="non-terminal residue" evidence="11">
    <location>
        <position position="715"/>
    </location>
</feature>
<dbReference type="EMBL" id="NAJQ01000981">
    <property type="protein sequence ID" value="TKA63158.1"/>
    <property type="molecule type" value="Genomic_DNA"/>
</dbReference>
<evidence type="ECO:0000313" key="12">
    <source>
        <dbReference type="Proteomes" id="UP000309340"/>
    </source>
</evidence>
<dbReference type="InterPro" id="IPR036285">
    <property type="entry name" value="PRP4-like_sf"/>
</dbReference>
<proteinExistence type="inferred from homology"/>
<evidence type="ECO:0000256" key="8">
    <source>
        <dbReference type="SAM" id="MobiDB-lite"/>
    </source>
</evidence>
<dbReference type="Gene3D" id="4.10.280.110">
    <property type="entry name" value="Pre-mRNA processing factor 4 domain"/>
    <property type="match status" value="1"/>
</dbReference>
<dbReference type="GO" id="GO:0005682">
    <property type="term" value="C:U5 snRNP"/>
    <property type="evidence" value="ECO:0007669"/>
    <property type="project" value="TreeGrafter"/>
</dbReference>
<dbReference type="Pfam" id="PF08799">
    <property type="entry name" value="PRP4"/>
    <property type="match status" value="1"/>
</dbReference>
<evidence type="ECO:0000313" key="11">
    <source>
        <dbReference type="EMBL" id="TKA63158.1"/>
    </source>
</evidence>
<evidence type="ECO:0000256" key="1">
    <source>
        <dbReference type="ARBA" id="ARBA00004123"/>
    </source>
</evidence>
<dbReference type="GO" id="GO:0046540">
    <property type="term" value="C:U4/U6 x U5 tri-snRNP complex"/>
    <property type="evidence" value="ECO:0007669"/>
    <property type="project" value="TreeGrafter"/>
</dbReference>
<dbReference type="SUPFAM" id="SSF47938">
    <property type="entry name" value="Functional domain of the splicing factor Prp18"/>
    <property type="match status" value="1"/>
</dbReference>
<feature type="compositionally biased region" description="Basic and acidic residues" evidence="8">
    <location>
        <begin position="19"/>
        <end position="85"/>
    </location>
</feature>
<comment type="similarity">
    <text evidence="2">Belongs to the PRP18 family.</text>
</comment>
<dbReference type="FunFam" id="1.20.940.10:FF:000008">
    <property type="entry name" value="Related to potassium channel regulatory factor"/>
    <property type="match status" value="1"/>
</dbReference>
<dbReference type="STRING" id="329884.A0A4U0WKT5"/>
<dbReference type="Gene3D" id="1.20.940.10">
    <property type="entry name" value="Functional domain of the splicing factor Prp18"/>
    <property type="match status" value="1"/>
</dbReference>
<feature type="domain" description="Pre-mRNA processing factor 4 (PRP4)-like" evidence="10">
    <location>
        <begin position="129"/>
        <end position="156"/>
    </location>
</feature>
<reference evidence="11 12" key="1">
    <citation type="submission" date="2017-03" db="EMBL/GenBank/DDBJ databases">
        <title>Genomes of endolithic fungi from Antarctica.</title>
        <authorList>
            <person name="Coleine C."/>
            <person name="Masonjones S."/>
            <person name="Stajich J.E."/>
        </authorList>
    </citation>
    <scope>NUCLEOTIDE SEQUENCE [LARGE SCALE GENOMIC DNA]</scope>
    <source>
        <strain evidence="11 12">CCFEE 5184</strain>
    </source>
</reference>
<keyword evidence="5" id="KW-0747">Spliceosome</keyword>
<gene>
    <name evidence="11" type="ORF">B0A55_10174</name>
</gene>
<evidence type="ECO:0000256" key="2">
    <source>
        <dbReference type="ARBA" id="ARBA00008137"/>
    </source>
</evidence>
<feature type="domain" description="Prp18" evidence="9">
    <location>
        <begin position="204"/>
        <end position="346"/>
    </location>
</feature>
<keyword evidence="6" id="KW-0508">mRNA splicing</keyword>
<dbReference type="InterPro" id="IPR014906">
    <property type="entry name" value="PRP4-like"/>
</dbReference>
<keyword evidence="12" id="KW-1185">Reference proteome</keyword>
<keyword evidence="7" id="KW-0539">Nucleus</keyword>
<evidence type="ECO:0000256" key="3">
    <source>
        <dbReference type="ARBA" id="ARBA00018242"/>
    </source>
</evidence>
<dbReference type="OrthoDB" id="10261918at2759"/>
<sequence>MDFASLMKSQISSAQPAETGKKYLKRSEVEAQRQSDYLREQEELEKARLERLEKKRTRDEDEEERTAAREAKKKRLAEESRKLAEEEAQTEENARRKRIGLPELERKGDGREGTPLKEGEEDIADEELREKLREINEPRVLFGETHIQRLRRYRKLTAKALAPTMSKGPIPTILQLLDEKDMKVPEAVPEDAEAKTFLRRQIASYFDMVLSEWQFALSRRPIDVKESFSGKQAYNSFLQARDNLTPLIRKLETNTLPDVLLTAINEIVHLMQTKCYVKANDAYLRLSIGKAAWPIGVTMVGIHERSARERLHETEKAGGQAHILADETTRKMLQGIKRCLSFAQTSEKKIDRMGDRLVNIEKLLQRHSNATAPSAPQPIAEGRVFAPTSAITPTTVINQLSSIDETNQALSPTGDAVYDATTLTQSAVASRLIEQAVGNSPGAHQNAELAAALNSLRDMVEKIEDTPSSAELDPPHGLPKAEPAEPPTEAEIERLLRKAEGSLTFRLSPELTMPILEEKFDSVFKSGKEVDAVRRLYVYGLLWNLCTEYGGLEPDPAFAARCQGLAKVFTARIEHAVNDIKLIIPATAEAAYALAMAVSLFSVRLGHAPIIRDYDITVPRLSYCSSIMPSAFLVAFNYSTTLSSLQCKVVEQLYSPLALRQSVEERRKRASRLVVALGEAWDERDRAAASVAEELEYGGIQLLFKESDAVMHHST</sequence>
<dbReference type="GO" id="GO:0071021">
    <property type="term" value="C:U2-type post-spliceosomal complex"/>
    <property type="evidence" value="ECO:0007669"/>
    <property type="project" value="TreeGrafter"/>
</dbReference>
<dbReference type="InterPro" id="IPR004098">
    <property type="entry name" value="Prp18"/>
</dbReference>
<accession>A0A4U0WKT5</accession>
<dbReference type="InterPro" id="IPR039979">
    <property type="entry name" value="PRPF18"/>
</dbReference>